<dbReference type="KEGG" id="bfn:OI25_8272"/>
<geneLocation type="plasmid" evidence="1 2">
    <name>pBIL</name>
</geneLocation>
<keyword evidence="1" id="KW-0614">Plasmid</keyword>
<dbReference type="Proteomes" id="UP000032614">
    <property type="component" value="Plasmid pBIL"/>
</dbReference>
<gene>
    <name evidence="1" type="ORF">OI25_8272</name>
</gene>
<name>A0AAU8STF5_9BURK</name>
<evidence type="ECO:0000313" key="2">
    <source>
        <dbReference type="Proteomes" id="UP000032614"/>
    </source>
</evidence>
<protein>
    <submittedName>
        <fullName evidence="1">Uncharacterized protein</fullName>
    </submittedName>
</protein>
<organism evidence="1 2">
    <name type="scientific">Paraburkholderia fungorum</name>
    <dbReference type="NCBI Taxonomy" id="134537"/>
    <lineage>
        <taxon>Bacteria</taxon>
        <taxon>Pseudomonadati</taxon>
        <taxon>Pseudomonadota</taxon>
        <taxon>Betaproteobacteria</taxon>
        <taxon>Burkholderiales</taxon>
        <taxon>Burkholderiaceae</taxon>
        <taxon>Paraburkholderia</taxon>
    </lineage>
</organism>
<reference evidence="1 2" key="1">
    <citation type="journal article" date="2015" name="Genome Announc.">
        <title>Complete genome sequences for 59 burkholderia isolates, both pathogenic and near neighbor.</title>
        <authorList>
            <person name="Johnson S.L."/>
            <person name="Bishop-Lilly K.A."/>
            <person name="Ladner J.T."/>
            <person name="Daligault H.E."/>
            <person name="Davenport K.W."/>
            <person name="Jaissle J."/>
            <person name="Frey K.G."/>
            <person name="Koroleva G.I."/>
            <person name="Bruce D.C."/>
            <person name="Coyne S.R."/>
            <person name="Broomall S.M."/>
            <person name="Li P.E."/>
            <person name="Teshima H."/>
            <person name="Gibbons H.S."/>
            <person name="Palacios G.F."/>
            <person name="Rosenzweig C.N."/>
            <person name="Redden C.L."/>
            <person name="Xu Y."/>
            <person name="Minogue T.D."/>
            <person name="Chain P.S."/>
        </authorList>
    </citation>
    <scope>NUCLEOTIDE SEQUENCE [LARGE SCALE GENOMIC DNA]</scope>
    <source>
        <strain evidence="1 2">ATCC BAA-463</strain>
    </source>
</reference>
<accession>A0AAU8STF5</accession>
<dbReference type="AlphaFoldDB" id="A0AAU8STF5"/>
<proteinExistence type="predicted"/>
<sequence>MLIPGIIGTRTANAITSMPMTRSLLYAAAPGAQKTSGANSSHRPTTAFTHGAQLVLRESDSVPNSITSAPLTTSLQPSMAARHCGEASPRSTVTCWSAGLTKNVVSNIPKTKGLATNHAPSPMLTK</sequence>
<dbReference type="EMBL" id="CP010024">
    <property type="protein sequence ID" value="AJZ56224.1"/>
    <property type="molecule type" value="Genomic_DNA"/>
</dbReference>
<evidence type="ECO:0000313" key="1">
    <source>
        <dbReference type="EMBL" id="AJZ56224.1"/>
    </source>
</evidence>